<evidence type="ECO:0000256" key="6">
    <source>
        <dbReference type="SAM" id="Phobius"/>
    </source>
</evidence>
<accession>E6U9A5</accession>
<keyword evidence="3 6" id="KW-0812">Transmembrane</keyword>
<feature type="transmembrane region" description="Helical" evidence="6">
    <location>
        <begin position="80"/>
        <end position="101"/>
    </location>
</feature>
<dbReference type="CDD" id="cd16380">
    <property type="entry name" value="YitT_C"/>
    <property type="match status" value="1"/>
</dbReference>
<dbReference type="EMBL" id="CP002400">
    <property type="protein sequence ID" value="ADU27264.1"/>
    <property type="molecule type" value="Genomic_DNA"/>
</dbReference>
<evidence type="ECO:0000256" key="1">
    <source>
        <dbReference type="ARBA" id="ARBA00004651"/>
    </source>
</evidence>
<keyword evidence="4 6" id="KW-1133">Transmembrane helix</keyword>
<feature type="transmembrane region" description="Helical" evidence="6">
    <location>
        <begin position="43"/>
        <end position="68"/>
    </location>
</feature>
<feature type="transmembrane region" description="Helical" evidence="6">
    <location>
        <begin position="147"/>
        <end position="169"/>
    </location>
</feature>
<name>E6U9A5_ETHHY</name>
<evidence type="ECO:0000256" key="2">
    <source>
        <dbReference type="ARBA" id="ARBA00022475"/>
    </source>
</evidence>
<keyword evidence="2" id="KW-1003">Cell membrane</keyword>
<dbReference type="Proteomes" id="UP000001551">
    <property type="component" value="Chromosome"/>
</dbReference>
<dbReference type="InterPro" id="IPR019264">
    <property type="entry name" value="DUF2179"/>
</dbReference>
<evidence type="ECO:0000256" key="3">
    <source>
        <dbReference type="ARBA" id="ARBA00022692"/>
    </source>
</evidence>
<dbReference type="eggNOG" id="COG1284">
    <property type="taxonomic scope" value="Bacteria"/>
</dbReference>
<dbReference type="KEGG" id="eha:Ethha_1737"/>
<organism evidence="8 9">
    <name type="scientific">Ethanoligenens harbinense (strain DSM 18485 / JCM 12961 / CGMCC 1.5033 / YUAN-3)</name>
    <dbReference type="NCBI Taxonomy" id="663278"/>
    <lineage>
        <taxon>Bacteria</taxon>
        <taxon>Bacillati</taxon>
        <taxon>Bacillota</taxon>
        <taxon>Clostridia</taxon>
        <taxon>Eubacteriales</taxon>
        <taxon>Oscillospiraceae</taxon>
        <taxon>Ethanoligenens</taxon>
    </lineage>
</organism>
<dbReference type="Gene3D" id="3.30.70.120">
    <property type="match status" value="1"/>
</dbReference>
<dbReference type="Pfam" id="PF10035">
    <property type="entry name" value="DUF2179"/>
    <property type="match status" value="1"/>
</dbReference>
<keyword evidence="9" id="KW-1185">Reference proteome</keyword>
<protein>
    <recommendedName>
        <fullName evidence="7">DUF2179 domain-containing protein</fullName>
    </recommendedName>
</protein>
<feature type="transmembrane region" description="Helical" evidence="6">
    <location>
        <begin position="107"/>
        <end position="127"/>
    </location>
</feature>
<evidence type="ECO:0000313" key="9">
    <source>
        <dbReference type="Proteomes" id="UP000001551"/>
    </source>
</evidence>
<sequence length="284" mass="30390">MFHNNKQAALAARVLLVLLGAALYSIGLEIFLVPNNVIDGGVMGVAIIVSHLSGLPLGLFTFLLNVPFFVIGYKQIGKSFTFTTLFAVLAVSLGVSLLHPVPSLTDQPLLAGVFGGVIVGVGVGLIIRNGGSLDGSEIIAIILDKKVGFSIGEIVMFMNLFILSSAGFVFGWNRAMYSLIAYFIAFKAIDVVVEGVDESRAVMVISDRYEDITAAVRDRLGRSGTLLDARGGYLKNDATVLYVVVSRLEIAKLKSIVLDFDPNALVTIGSVEVAGQKYQKRPIH</sequence>
<evidence type="ECO:0000256" key="5">
    <source>
        <dbReference type="ARBA" id="ARBA00023136"/>
    </source>
</evidence>
<dbReference type="HOGENOM" id="CLU_063199_1_0_9"/>
<dbReference type="RefSeq" id="WP_013485616.1">
    <property type="nucleotide sequence ID" value="NC_014828.1"/>
</dbReference>
<dbReference type="InterPro" id="IPR051461">
    <property type="entry name" value="UPF0750_membrane"/>
</dbReference>
<keyword evidence="5 6" id="KW-0472">Membrane</keyword>
<evidence type="ECO:0000256" key="4">
    <source>
        <dbReference type="ARBA" id="ARBA00022989"/>
    </source>
</evidence>
<dbReference type="Pfam" id="PF02588">
    <property type="entry name" value="YitT_membrane"/>
    <property type="match status" value="1"/>
</dbReference>
<proteinExistence type="predicted"/>
<dbReference type="PANTHER" id="PTHR33545:SF3">
    <property type="entry name" value="UPF0750 MEMBRANE PROTEIN YQFU"/>
    <property type="match status" value="1"/>
</dbReference>
<comment type="subcellular location">
    <subcellularLocation>
        <location evidence="1">Cell membrane</location>
        <topology evidence="1">Multi-pass membrane protein</topology>
    </subcellularLocation>
</comment>
<reference evidence="8 9" key="1">
    <citation type="submission" date="2010-12" db="EMBL/GenBank/DDBJ databases">
        <title>Complete sequence of Ethanoligenens harbinense YUAN-3.</title>
        <authorList>
            <person name="Lucas S."/>
            <person name="Copeland A."/>
            <person name="Lapidus A."/>
            <person name="Cheng J.-F."/>
            <person name="Bruce D."/>
            <person name="Goodwin L."/>
            <person name="Pitluck S."/>
            <person name="Chertkov O."/>
            <person name="Misra M."/>
            <person name="Detter J.C."/>
            <person name="Han C."/>
            <person name="Tapia R."/>
            <person name="Land M."/>
            <person name="Hauser L."/>
            <person name="Jeffries C."/>
            <person name="Kyrpides N."/>
            <person name="Ivanova N."/>
            <person name="Mikhailova N."/>
            <person name="Wang A."/>
            <person name="Mouttaki H."/>
            <person name="He Z."/>
            <person name="Zhou J."/>
            <person name="Hemme C.L."/>
            <person name="Woyke T."/>
        </authorList>
    </citation>
    <scope>NUCLEOTIDE SEQUENCE [LARGE SCALE GENOMIC DNA]</scope>
    <source>
        <strain evidence="9">DSM 18485 / JCM 12961 / CGMCC 1.5033 / YUAN-3</strain>
    </source>
</reference>
<dbReference type="InterPro" id="IPR003740">
    <property type="entry name" value="YitT"/>
</dbReference>
<dbReference type="PIRSF" id="PIRSF006483">
    <property type="entry name" value="Membrane_protein_YitT"/>
    <property type="match status" value="1"/>
</dbReference>
<dbReference type="GO" id="GO:0005886">
    <property type="term" value="C:plasma membrane"/>
    <property type="evidence" value="ECO:0007669"/>
    <property type="project" value="UniProtKB-SubCell"/>
</dbReference>
<dbReference type="InterPro" id="IPR015867">
    <property type="entry name" value="N-reg_PII/ATP_PRibTrfase_C"/>
</dbReference>
<dbReference type="PANTHER" id="PTHR33545">
    <property type="entry name" value="UPF0750 MEMBRANE PROTEIN YITT-RELATED"/>
    <property type="match status" value="1"/>
</dbReference>
<feature type="domain" description="DUF2179" evidence="7">
    <location>
        <begin position="222"/>
        <end position="271"/>
    </location>
</feature>
<dbReference type="AlphaFoldDB" id="E6U9A5"/>
<evidence type="ECO:0000313" key="8">
    <source>
        <dbReference type="EMBL" id="ADU27264.1"/>
    </source>
</evidence>
<gene>
    <name evidence="8" type="ordered locus">Ethha_1737</name>
</gene>
<evidence type="ECO:0000259" key="7">
    <source>
        <dbReference type="Pfam" id="PF10035"/>
    </source>
</evidence>